<reference evidence="1 2" key="1">
    <citation type="submission" date="2019-01" db="EMBL/GenBank/DDBJ databases">
        <title>Genome sequencing of strain FW10M-9.</title>
        <authorList>
            <person name="Heo J."/>
            <person name="Kim S.-J."/>
            <person name="Kim J.-S."/>
            <person name="Hong S.-B."/>
            <person name="Kwon S.-W."/>
        </authorList>
    </citation>
    <scope>NUCLEOTIDE SEQUENCE [LARGE SCALE GENOMIC DNA]</scope>
    <source>
        <strain evidence="1 2">FW10M-9</strain>
    </source>
</reference>
<dbReference type="KEGG" id="xya:ET471_00850"/>
<dbReference type="EMBL" id="CP035493">
    <property type="protein sequence ID" value="QAY68773.1"/>
    <property type="molecule type" value="Genomic_DNA"/>
</dbReference>
<sequence>MTTAATTRDLADRDRLRELLWELSTNPARSWSSDPDAAALMEFCAGKYAALARSYGQSPHDAVVAAFFELRRPRLLEKDDPWGFVTTSVEAALKAAQRGDELLVGERAARHRQPADVHEARRLDAESWAVLADVLPTEHTPAPETGCATRAGQVAPGEVDDAVRAAVWVLAATGWDPRTAAVAMDYITDRLTSAGSLDRAHAYLRKDAHALVLLDISQHQWLALLAAVLGTPAPGLNVAATGQGLLMRLILGQPAWDLLRDERLAALLMASDPGRPATTSGVVADE</sequence>
<evidence type="ECO:0000313" key="2">
    <source>
        <dbReference type="Proteomes" id="UP000292118"/>
    </source>
</evidence>
<gene>
    <name evidence="1" type="ORF">ET471_00850</name>
</gene>
<accession>A0A4P6F247</accession>
<dbReference type="RefSeq" id="WP_129186175.1">
    <property type="nucleotide sequence ID" value="NZ_CP035493.1"/>
</dbReference>
<organism evidence="1 2">
    <name type="scientific">Xylanimonas protaetiae</name>
    <dbReference type="NCBI Taxonomy" id="2509457"/>
    <lineage>
        <taxon>Bacteria</taxon>
        <taxon>Bacillati</taxon>
        <taxon>Actinomycetota</taxon>
        <taxon>Actinomycetes</taxon>
        <taxon>Micrococcales</taxon>
        <taxon>Promicromonosporaceae</taxon>
        <taxon>Xylanimonas</taxon>
    </lineage>
</organism>
<keyword evidence="2" id="KW-1185">Reference proteome</keyword>
<proteinExistence type="predicted"/>
<dbReference type="AlphaFoldDB" id="A0A4P6F247"/>
<dbReference type="Proteomes" id="UP000292118">
    <property type="component" value="Chromosome"/>
</dbReference>
<evidence type="ECO:0008006" key="3">
    <source>
        <dbReference type="Google" id="ProtNLM"/>
    </source>
</evidence>
<dbReference type="OrthoDB" id="3239759at2"/>
<name>A0A4P6F247_9MICO</name>
<evidence type="ECO:0000313" key="1">
    <source>
        <dbReference type="EMBL" id="QAY68773.1"/>
    </source>
</evidence>
<protein>
    <recommendedName>
        <fullName evidence="3">Serine/arginine repetitive matrix protein 2</fullName>
    </recommendedName>
</protein>